<gene>
    <name evidence="2" type="ORF">PVIIG_02908</name>
</gene>
<evidence type="ECO:0008006" key="4">
    <source>
        <dbReference type="Google" id="ProtNLM"/>
    </source>
</evidence>
<dbReference type="EMBL" id="KQ234222">
    <property type="protein sequence ID" value="KMZ81859.1"/>
    <property type="molecule type" value="Genomic_DNA"/>
</dbReference>
<accession>A0A0J9SFX8</accession>
<dbReference type="Gene3D" id="3.40.50.1000">
    <property type="entry name" value="HAD superfamily/HAD-like"/>
    <property type="match status" value="1"/>
</dbReference>
<sequence>MAAATGRAAEQASRTPRLKRALCVKYLTFLSHIKRINVKRPWNRHYCCVFRTEGPEVVTMRGLIGSIVAPHRGRHPRNKDSLLSTLLSHMLSKPVRIASLDLDGTLINPTGEKHPNSILINSEAMQSIIAITKMRQYQVVIFSNQTSVSSPVCDAAHVERNKLPPLFTKVRRLTDALRYFYALCGGHIGGRNKLGRKDKLGRRLHAGGNPPIERPHGRAPPRDTPNGTTHRSNCGVSAFFAVGKGNIEALDPYPKPSEGQYCLFICLEGIKYALMLMSYFAKESRTLLEGELIMQKGKPLGEFLRLVVDMCEIPFLHTLVKRLRRGPFHLNKVRLLVLDVYLNALLRKMEFYVRFGREHPGYAAHVQFFLSDAGWGGSLGGAGEGGHADRSDRSDLAGVPPPPELLRDELFLAHLVRCLACKNEVMKRLATTFSRALFNSEQSFYAGDNVGRDFDHSDVDLQHNHNPLAF</sequence>
<evidence type="ECO:0000313" key="3">
    <source>
        <dbReference type="Proteomes" id="UP000053562"/>
    </source>
</evidence>
<feature type="region of interest" description="Disordered" evidence="1">
    <location>
        <begin position="201"/>
        <end position="231"/>
    </location>
</feature>
<dbReference type="AlphaFoldDB" id="A0A0J9SFX8"/>
<name>A0A0J9SFX8_PLAVI</name>
<dbReference type="Proteomes" id="UP000053562">
    <property type="component" value="Unassembled WGS sequence"/>
</dbReference>
<proteinExistence type="predicted"/>
<reference evidence="2 3" key="1">
    <citation type="submission" date="2011-08" db="EMBL/GenBank/DDBJ databases">
        <title>The Genome Sequence of Plasmodium vivax India VII.</title>
        <authorList>
            <consortium name="The Broad Institute Genome Sequencing Platform"/>
            <consortium name="The Broad Institute Genome Sequencing Center for Infectious Disease"/>
            <person name="Neafsey D."/>
            <person name="Carlton J."/>
            <person name="Barnwell J."/>
            <person name="Collins W."/>
            <person name="Escalante A."/>
            <person name="Mullikin J."/>
            <person name="Saul A."/>
            <person name="Guigo R."/>
            <person name="Camara F."/>
            <person name="Young S.K."/>
            <person name="Zeng Q."/>
            <person name="Gargeya S."/>
            <person name="Fitzgerald M."/>
            <person name="Haas B."/>
            <person name="Abouelleil A."/>
            <person name="Alvarado L."/>
            <person name="Arachchi H.M."/>
            <person name="Berlin A."/>
            <person name="Brown A."/>
            <person name="Chapman S.B."/>
            <person name="Chen Z."/>
            <person name="Dunbar C."/>
            <person name="Freedman E."/>
            <person name="Gearin G."/>
            <person name="Gellesch M."/>
            <person name="Goldberg J."/>
            <person name="Griggs A."/>
            <person name="Gujja S."/>
            <person name="Heiman D."/>
            <person name="Howarth C."/>
            <person name="Larson L."/>
            <person name="Lui A."/>
            <person name="MacDonald P.J.P."/>
            <person name="Montmayeur A."/>
            <person name="Murphy C."/>
            <person name="Neiman D."/>
            <person name="Pearson M."/>
            <person name="Priest M."/>
            <person name="Roberts A."/>
            <person name="Saif S."/>
            <person name="Shea T."/>
            <person name="Shenoy N."/>
            <person name="Sisk P."/>
            <person name="Stolte C."/>
            <person name="Sykes S."/>
            <person name="Wortman J."/>
            <person name="Nusbaum C."/>
            <person name="Birren B."/>
        </authorList>
    </citation>
    <scope>NUCLEOTIDE SEQUENCE [LARGE SCALE GENOMIC DNA]</scope>
    <source>
        <strain evidence="2 3">India VII</strain>
    </source>
</reference>
<dbReference type="SUPFAM" id="SSF56784">
    <property type="entry name" value="HAD-like"/>
    <property type="match status" value="1"/>
</dbReference>
<organism evidence="2 3">
    <name type="scientific">Plasmodium vivax India VII</name>
    <dbReference type="NCBI Taxonomy" id="1077284"/>
    <lineage>
        <taxon>Eukaryota</taxon>
        <taxon>Sar</taxon>
        <taxon>Alveolata</taxon>
        <taxon>Apicomplexa</taxon>
        <taxon>Aconoidasida</taxon>
        <taxon>Haemosporida</taxon>
        <taxon>Plasmodiidae</taxon>
        <taxon>Plasmodium</taxon>
        <taxon>Plasmodium (Plasmodium)</taxon>
    </lineage>
</organism>
<evidence type="ECO:0000313" key="2">
    <source>
        <dbReference type="EMBL" id="KMZ81859.1"/>
    </source>
</evidence>
<dbReference type="OrthoDB" id="19045at2759"/>
<dbReference type="InterPro" id="IPR023214">
    <property type="entry name" value="HAD_sf"/>
</dbReference>
<dbReference type="Pfam" id="PF08645">
    <property type="entry name" value="PNK3P"/>
    <property type="match status" value="1"/>
</dbReference>
<dbReference type="InterPro" id="IPR036412">
    <property type="entry name" value="HAD-like_sf"/>
</dbReference>
<evidence type="ECO:0000256" key="1">
    <source>
        <dbReference type="SAM" id="MobiDB-lite"/>
    </source>
</evidence>
<protein>
    <recommendedName>
        <fullName evidence="4">Phosphatase</fullName>
    </recommendedName>
</protein>
<dbReference type="InterPro" id="IPR013954">
    <property type="entry name" value="PNK3P"/>
</dbReference>